<dbReference type="GO" id="GO:0050660">
    <property type="term" value="F:flavin adenine dinucleotide binding"/>
    <property type="evidence" value="ECO:0007669"/>
    <property type="project" value="TreeGrafter"/>
</dbReference>
<dbReference type="GO" id="GO:0004497">
    <property type="term" value="F:monooxygenase activity"/>
    <property type="evidence" value="ECO:0007669"/>
    <property type="project" value="TreeGrafter"/>
</dbReference>
<dbReference type="Gene3D" id="3.50.50.60">
    <property type="entry name" value="FAD/NAD(P)-binding domain"/>
    <property type="match status" value="2"/>
</dbReference>
<accession>A0A917RDM9</accession>
<protein>
    <submittedName>
        <fullName evidence="2">FAD-dependent oxidoreductase</fullName>
    </submittedName>
</protein>
<keyword evidence="1" id="KW-0560">Oxidoreductase</keyword>
<dbReference type="InterPro" id="IPR050982">
    <property type="entry name" value="Auxin_biosynth/cation_transpt"/>
</dbReference>
<dbReference type="PANTHER" id="PTHR43539:SF78">
    <property type="entry name" value="FLAVIN-CONTAINING MONOOXYGENASE"/>
    <property type="match status" value="1"/>
</dbReference>
<dbReference type="NCBIfam" id="TIGR04046">
    <property type="entry name" value="MSMEG_0569_nitr"/>
    <property type="match status" value="1"/>
</dbReference>
<dbReference type="Pfam" id="PF13738">
    <property type="entry name" value="Pyr_redox_3"/>
    <property type="match status" value="1"/>
</dbReference>
<evidence type="ECO:0000313" key="3">
    <source>
        <dbReference type="Proteomes" id="UP000638263"/>
    </source>
</evidence>
<reference evidence="2" key="2">
    <citation type="submission" date="2020-09" db="EMBL/GenBank/DDBJ databases">
        <authorList>
            <person name="Sun Q."/>
            <person name="Zhou Y."/>
        </authorList>
    </citation>
    <scope>NUCLEOTIDE SEQUENCE</scope>
    <source>
        <strain evidence="2">CGMCC 4.3508</strain>
    </source>
</reference>
<evidence type="ECO:0000256" key="1">
    <source>
        <dbReference type="ARBA" id="ARBA00023002"/>
    </source>
</evidence>
<gene>
    <name evidence="2" type="ORF">GCM10011588_16240</name>
</gene>
<organism evidence="2 3">
    <name type="scientific">Nocardia jinanensis</name>
    <dbReference type="NCBI Taxonomy" id="382504"/>
    <lineage>
        <taxon>Bacteria</taxon>
        <taxon>Bacillati</taxon>
        <taxon>Actinomycetota</taxon>
        <taxon>Actinomycetes</taxon>
        <taxon>Mycobacteriales</taxon>
        <taxon>Nocardiaceae</taxon>
        <taxon>Nocardia</taxon>
    </lineage>
</organism>
<dbReference type="SUPFAM" id="SSF51905">
    <property type="entry name" value="FAD/NAD(P)-binding domain"/>
    <property type="match status" value="1"/>
</dbReference>
<dbReference type="InterPro" id="IPR036188">
    <property type="entry name" value="FAD/NAD-bd_sf"/>
</dbReference>
<name>A0A917RDM9_9NOCA</name>
<dbReference type="PANTHER" id="PTHR43539">
    <property type="entry name" value="FLAVIN-BINDING MONOOXYGENASE-LIKE PROTEIN (AFU_ORTHOLOGUE AFUA_4G09220)"/>
    <property type="match status" value="1"/>
</dbReference>
<reference evidence="2" key="1">
    <citation type="journal article" date="2014" name="Int. J. Syst. Evol. Microbiol.">
        <title>Complete genome sequence of Corynebacterium casei LMG S-19264T (=DSM 44701T), isolated from a smear-ripened cheese.</title>
        <authorList>
            <consortium name="US DOE Joint Genome Institute (JGI-PGF)"/>
            <person name="Walter F."/>
            <person name="Albersmeier A."/>
            <person name="Kalinowski J."/>
            <person name="Ruckert C."/>
        </authorList>
    </citation>
    <scope>NUCLEOTIDE SEQUENCE</scope>
    <source>
        <strain evidence="2">CGMCC 4.3508</strain>
    </source>
</reference>
<evidence type="ECO:0000313" key="2">
    <source>
        <dbReference type="EMBL" id="GGL02200.1"/>
    </source>
</evidence>
<proteinExistence type="predicted"/>
<dbReference type="InterPro" id="IPR024000">
    <property type="entry name" value="CHP04046_FMN-dependent"/>
</dbReference>
<keyword evidence="3" id="KW-1185">Reference proteome</keyword>
<dbReference type="AlphaFoldDB" id="A0A917RDM9"/>
<sequence length="423" mass="46512">MNPQPEPIGPIPHHDVVVIGAGQAGLSMSRQLTDRGIDHIVFERDTIAHEWRDTRWDNFTLVTPNWQCALPGYRYDGPDPDGFMTREEVYAWVRAYADTFAPPVREHIAVTAVTAAAAGGFDIETTAGRLHADQVVVAAGGYHTPTVPRFAERLPAGIRQLHSAEYRNAADLPEGGVFVVGTGQSGAQIAEDLHLAGREVHLAVGSAPRVARFYRGRDCVAWLQDMGHYDLPIENQPGGLGKRENTNHYVTGRDGGRDIDLRRFALEGMALYGRMVDVRDGSFLFEPSLEKSLDAADAVAEGIKDSIDAYIARAAVDAPIEPRYQPVWRPDHETTVLDPVALGITSLVWAVGFRTDYRWLRVGVFDGEGHPCHNRGVTGTDGLYFLGLPWLHTWGSGRFAAVARDAEYLADRIRRTARETAAA</sequence>
<comment type="caution">
    <text evidence="2">The sequence shown here is derived from an EMBL/GenBank/DDBJ whole genome shotgun (WGS) entry which is preliminary data.</text>
</comment>
<dbReference type="PRINTS" id="PR00411">
    <property type="entry name" value="PNDRDTASEI"/>
</dbReference>
<dbReference type="Proteomes" id="UP000638263">
    <property type="component" value="Unassembled WGS sequence"/>
</dbReference>
<dbReference type="EMBL" id="BMMH01000002">
    <property type="protein sequence ID" value="GGL02200.1"/>
    <property type="molecule type" value="Genomic_DNA"/>
</dbReference>